<reference evidence="3" key="1">
    <citation type="submission" date="2022-03" db="EMBL/GenBank/DDBJ databases">
        <authorList>
            <person name="Leyn A S."/>
        </authorList>
    </citation>
    <scope>NUCLEOTIDE SEQUENCE</scope>
    <source>
        <strain evidence="3">Streptomyces globisporus 4-3</strain>
    </source>
</reference>
<evidence type="ECO:0000313" key="3">
    <source>
        <dbReference type="EMBL" id="CAH9420364.1"/>
    </source>
</evidence>
<organism evidence="3 4">
    <name type="scientific">Streptomyces globisporus</name>
    <dbReference type="NCBI Taxonomy" id="1908"/>
    <lineage>
        <taxon>Bacteria</taxon>
        <taxon>Bacillati</taxon>
        <taxon>Actinomycetota</taxon>
        <taxon>Actinomycetes</taxon>
        <taxon>Kitasatosporales</taxon>
        <taxon>Streptomycetaceae</taxon>
        <taxon>Streptomyces</taxon>
    </lineage>
</organism>
<dbReference type="RefSeq" id="WP_318575727.1">
    <property type="nucleotide sequence ID" value="NZ_CAKXYP010000043.1"/>
</dbReference>
<comment type="caution">
    <text evidence="3">The sequence shown here is derived from an EMBL/GenBank/DDBJ whole genome shotgun (WGS) entry which is preliminary data.</text>
</comment>
<feature type="transmembrane region" description="Helical" evidence="2">
    <location>
        <begin position="42"/>
        <end position="61"/>
    </location>
</feature>
<gene>
    <name evidence="3" type="ORF">SGL43_07422</name>
</gene>
<feature type="region of interest" description="Disordered" evidence="1">
    <location>
        <begin position="1"/>
        <end position="36"/>
    </location>
</feature>
<feature type="transmembrane region" description="Helical" evidence="2">
    <location>
        <begin position="73"/>
        <end position="91"/>
    </location>
</feature>
<evidence type="ECO:0000256" key="2">
    <source>
        <dbReference type="SAM" id="Phobius"/>
    </source>
</evidence>
<keyword evidence="2" id="KW-0472">Membrane</keyword>
<feature type="compositionally biased region" description="Pro residues" evidence="1">
    <location>
        <begin position="8"/>
        <end position="26"/>
    </location>
</feature>
<keyword evidence="2" id="KW-0812">Transmembrane</keyword>
<evidence type="ECO:0000256" key="1">
    <source>
        <dbReference type="SAM" id="MobiDB-lite"/>
    </source>
</evidence>
<sequence length="98" mass="10025">MTTTTPTAPAPTTAPAPVPPAPPQVPPTSSLTPPAPASRRSVLLLAATVSLLATAGLLYVLADRPDLREPLEATATIIGSLTTAAGVLWTISRALRHR</sequence>
<proteinExistence type="predicted"/>
<feature type="compositionally biased region" description="Low complexity" evidence="1">
    <location>
        <begin position="27"/>
        <end position="36"/>
    </location>
</feature>
<name>A0ABM9H9K0_STRGL</name>
<protein>
    <submittedName>
        <fullName evidence="3">Uncharacterized protein</fullName>
    </submittedName>
</protein>
<evidence type="ECO:0000313" key="4">
    <source>
        <dbReference type="Proteomes" id="UP001154015"/>
    </source>
</evidence>
<dbReference type="EMBL" id="CAKXYP010000043">
    <property type="protein sequence ID" value="CAH9420364.1"/>
    <property type="molecule type" value="Genomic_DNA"/>
</dbReference>
<keyword evidence="4" id="KW-1185">Reference proteome</keyword>
<accession>A0ABM9H9K0</accession>
<dbReference type="Proteomes" id="UP001154015">
    <property type="component" value="Unassembled WGS sequence"/>
</dbReference>
<keyword evidence="2" id="KW-1133">Transmembrane helix</keyword>